<accession>D3E0Z0</accession>
<organism evidence="2 3">
    <name type="scientific">Methanobrevibacter ruminantium (strain ATCC 35063 / DSM 1093 / JCM 13430 / OCM 146 / M1)</name>
    <name type="common">Methanobacterium ruminantium</name>
    <dbReference type="NCBI Taxonomy" id="634498"/>
    <lineage>
        <taxon>Archaea</taxon>
        <taxon>Methanobacteriati</taxon>
        <taxon>Methanobacteriota</taxon>
        <taxon>Methanomada group</taxon>
        <taxon>Methanobacteria</taxon>
        <taxon>Methanobacteriales</taxon>
        <taxon>Methanobacteriaceae</taxon>
        <taxon>Methanobrevibacter</taxon>
    </lineage>
</organism>
<evidence type="ECO:0000313" key="3">
    <source>
        <dbReference type="Proteomes" id="UP000008680"/>
    </source>
</evidence>
<gene>
    <name evidence="2" type="ordered locus">mru_2114</name>
</gene>
<protein>
    <submittedName>
        <fullName evidence="2">Uncharacterized protein</fullName>
    </submittedName>
</protein>
<feature type="compositionally biased region" description="Basic and acidic residues" evidence="1">
    <location>
        <begin position="203"/>
        <end position="214"/>
    </location>
</feature>
<name>D3E0Z0_METRM</name>
<proteinExistence type="predicted"/>
<dbReference type="EMBL" id="CP001719">
    <property type="protein sequence ID" value="ADC47964.1"/>
    <property type="molecule type" value="Genomic_DNA"/>
</dbReference>
<dbReference type="Proteomes" id="UP000008680">
    <property type="component" value="Chromosome"/>
</dbReference>
<dbReference type="STRING" id="634498.mru_2114"/>
<sequence>MNECVIFMSKQAKSKNTIIKKAKKLERQGKYIKALKVCDSYLDNERSEETLIQLKIDILVNLYNNDTFINEINENKSKITDFIERDEEIELLKLYNTLDNYLELNSQNMADERKVGTYLAGGLLVDNLETILVLNEMAKDNKAENKEPFKANSDLLEFIYNVKKTSYQYLDLILPNSLELLANSNFNIEAIISKIRQFLEPKKSTDSKEESIKENEEDDSDQSDSKNALKSKDDTELISDYSIEDEMKGLKEMISYLNDKNEFKKALIYQRRLVKLAREENIRAEQDHDSKQKTLSDY</sequence>
<evidence type="ECO:0000256" key="1">
    <source>
        <dbReference type="SAM" id="MobiDB-lite"/>
    </source>
</evidence>
<dbReference type="KEGG" id="mru:mru_2114"/>
<dbReference type="AlphaFoldDB" id="D3E0Z0"/>
<feature type="region of interest" description="Disordered" evidence="1">
    <location>
        <begin position="203"/>
        <end position="231"/>
    </location>
</feature>
<dbReference type="PATRIC" id="fig|634498.28.peg.2116"/>
<reference evidence="2 3" key="1">
    <citation type="journal article" date="2010" name="PLoS ONE">
        <title>The genome sequence of the rumen methanogen Methanobrevibacter ruminantium reveals new possibilities for controlling ruminant methane emissions.</title>
        <authorList>
            <person name="Leahy S.C."/>
            <person name="Kelly W.J."/>
            <person name="Altermann E."/>
            <person name="Ronimus R.S."/>
            <person name="Yeoman C.J."/>
            <person name="Pacheco D.M."/>
            <person name="Li D."/>
            <person name="Kong Z."/>
            <person name="McTavish S."/>
            <person name="Sang C."/>
            <person name="Lambie S.C."/>
            <person name="Janssen P.H."/>
            <person name="Dey D."/>
            <person name="Attwood G.T."/>
        </authorList>
    </citation>
    <scope>NUCLEOTIDE SEQUENCE [LARGE SCALE GENOMIC DNA]</scope>
    <source>
        <strain evidence="3">ATCC 35063 / DSM 1093 / JCM 13430 / OCM 146 / M1</strain>
    </source>
</reference>
<keyword evidence="3" id="KW-1185">Reference proteome</keyword>
<evidence type="ECO:0000313" key="2">
    <source>
        <dbReference type="EMBL" id="ADC47964.1"/>
    </source>
</evidence>
<dbReference type="HOGENOM" id="CLU_932605_0_0_2"/>